<proteinExistence type="predicted"/>
<reference evidence="2 3" key="1">
    <citation type="submission" date="2015-02" db="EMBL/GenBank/DDBJ databases">
        <title>Genome Sequencing of Rickettsiales.</title>
        <authorList>
            <person name="Daugherty S.C."/>
            <person name="Su Q."/>
            <person name="Abolude K."/>
            <person name="Beier-Sexton M."/>
            <person name="Carlyon J.A."/>
            <person name="Carter R."/>
            <person name="Day N.P."/>
            <person name="Dumler S.J."/>
            <person name="Dyachenko V."/>
            <person name="Godinez A."/>
            <person name="Kurtti T.J."/>
            <person name="Lichay M."/>
            <person name="Mullins K.E."/>
            <person name="Ott S."/>
            <person name="Pappas-Brown V."/>
            <person name="Paris D.H."/>
            <person name="Patel P."/>
            <person name="Richards A.L."/>
            <person name="Sadzewicz L."/>
            <person name="Sears K."/>
            <person name="Seidman D."/>
            <person name="Sengamalay N."/>
            <person name="Stenos J."/>
            <person name="Tallon L.J."/>
            <person name="Vincent G."/>
            <person name="Fraser C.M."/>
            <person name="Munderloh U."/>
            <person name="Dunning-Hotopp J.C."/>
        </authorList>
    </citation>
    <scope>NUCLEOTIDE SEQUENCE [LARGE SCALE GENOMIC DNA]</scope>
    <source>
        <strain evidence="2 3">RAC413</strain>
    </source>
</reference>
<dbReference type="AlphaFoldDB" id="A0A0F3NM50"/>
<keyword evidence="1" id="KW-0472">Membrane</keyword>
<keyword evidence="1" id="KW-1133">Transmembrane helix</keyword>
<dbReference type="STRING" id="1359163.NLO413_0504"/>
<protein>
    <submittedName>
        <fullName evidence="2">Putative membrane protein</fullName>
    </submittedName>
</protein>
<keyword evidence="3" id="KW-1185">Reference proteome</keyword>
<name>A0A0F3NM50_9RICK</name>
<sequence>MENCILFLIDKLRSCCSYMLMIMLCWGKNFVFTLLCHVVCYAN</sequence>
<accession>A0A0F3NM50</accession>
<comment type="caution">
    <text evidence="2">The sequence shown here is derived from an EMBL/GenBank/DDBJ whole genome shotgun (WGS) entry which is preliminary data.</text>
</comment>
<evidence type="ECO:0000313" key="3">
    <source>
        <dbReference type="Proteomes" id="UP000033562"/>
    </source>
</evidence>
<gene>
    <name evidence="2" type="ORF">NLO413_0504</name>
</gene>
<evidence type="ECO:0000313" key="2">
    <source>
        <dbReference type="EMBL" id="KJV69128.1"/>
    </source>
</evidence>
<dbReference type="Proteomes" id="UP000033562">
    <property type="component" value="Unassembled WGS sequence"/>
</dbReference>
<organism evidence="2 3">
    <name type="scientific">Candidatus Neoehrlichia procyonis str. RAC413</name>
    <dbReference type="NCBI Taxonomy" id="1359163"/>
    <lineage>
        <taxon>Bacteria</taxon>
        <taxon>Pseudomonadati</taxon>
        <taxon>Pseudomonadota</taxon>
        <taxon>Alphaproteobacteria</taxon>
        <taxon>Rickettsiales</taxon>
        <taxon>Anaplasmataceae</taxon>
        <taxon>Candidatus Neoehrlichia</taxon>
    </lineage>
</organism>
<keyword evidence="1" id="KW-0812">Transmembrane</keyword>
<dbReference type="EMBL" id="LANX01000001">
    <property type="protein sequence ID" value="KJV69128.1"/>
    <property type="molecule type" value="Genomic_DNA"/>
</dbReference>
<feature type="transmembrane region" description="Helical" evidence="1">
    <location>
        <begin position="18"/>
        <end position="42"/>
    </location>
</feature>
<evidence type="ECO:0000256" key="1">
    <source>
        <dbReference type="SAM" id="Phobius"/>
    </source>
</evidence>